<feature type="transmembrane region" description="Helical" evidence="1">
    <location>
        <begin position="79"/>
        <end position="104"/>
    </location>
</feature>
<keyword evidence="1" id="KW-0812">Transmembrane</keyword>
<dbReference type="OrthoDB" id="5292360at2"/>
<keyword evidence="1" id="KW-0472">Membrane</keyword>
<proteinExistence type="predicted"/>
<dbReference type="EMBL" id="LUKE01000002">
    <property type="protein sequence ID" value="KYG64699.1"/>
    <property type="molecule type" value="Genomic_DNA"/>
</dbReference>
<comment type="caution">
    <text evidence="2">The sequence shown here is derived from an EMBL/GenBank/DDBJ whole genome shotgun (WGS) entry which is preliminary data.</text>
</comment>
<gene>
    <name evidence="2" type="ORF">AZI86_10840</name>
</gene>
<evidence type="ECO:0000313" key="2">
    <source>
        <dbReference type="EMBL" id="KYG64699.1"/>
    </source>
</evidence>
<keyword evidence="1" id="KW-1133">Transmembrane helix</keyword>
<organism evidence="2 3">
    <name type="scientific">Bdellovibrio bacteriovorus</name>
    <dbReference type="NCBI Taxonomy" id="959"/>
    <lineage>
        <taxon>Bacteria</taxon>
        <taxon>Pseudomonadati</taxon>
        <taxon>Bdellovibrionota</taxon>
        <taxon>Bdellovibrionia</taxon>
        <taxon>Bdellovibrionales</taxon>
        <taxon>Pseudobdellovibrionaceae</taxon>
        <taxon>Bdellovibrio</taxon>
    </lineage>
</organism>
<protein>
    <submittedName>
        <fullName evidence="2">Uncharacterized protein</fullName>
    </submittedName>
</protein>
<feature type="transmembrane region" description="Helical" evidence="1">
    <location>
        <begin position="140"/>
        <end position="160"/>
    </location>
</feature>
<accession>A0A150WL14</accession>
<evidence type="ECO:0000256" key="1">
    <source>
        <dbReference type="SAM" id="Phobius"/>
    </source>
</evidence>
<sequence>MKDLKKDFESFVAAEHPAGSSFVLEKIHSQLDLPSPWKAATKLGLAHVISSVVILSACAQFGIRLFFPGHGLMHYFMQISPTFCMSFCGGLYLASTFLLARLLLTRDEFLVIYRSKILSILSLGLISLGAFALVSHEVTFQAGLLWLFGAIIGAELASLSKTRVRQFLAKI</sequence>
<keyword evidence="3" id="KW-1185">Reference proteome</keyword>
<name>A0A150WL14_BDEBC</name>
<feature type="transmembrane region" description="Helical" evidence="1">
    <location>
        <begin position="116"/>
        <end position="134"/>
    </location>
</feature>
<evidence type="ECO:0000313" key="3">
    <source>
        <dbReference type="Proteomes" id="UP000075320"/>
    </source>
</evidence>
<dbReference type="RefSeq" id="WP_061835210.1">
    <property type="nucleotide sequence ID" value="NZ_LUKE01000002.1"/>
</dbReference>
<reference evidence="2 3" key="1">
    <citation type="submission" date="2016-03" db="EMBL/GenBank/DDBJ databases">
        <authorList>
            <person name="Ploux O."/>
        </authorList>
    </citation>
    <scope>NUCLEOTIDE SEQUENCE [LARGE SCALE GENOMIC DNA]</scope>
    <source>
        <strain evidence="2 3">R0</strain>
    </source>
</reference>
<feature type="transmembrane region" description="Helical" evidence="1">
    <location>
        <begin position="45"/>
        <end position="67"/>
    </location>
</feature>
<dbReference type="AlphaFoldDB" id="A0A150WL14"/>
<dbReference type="Proteomes" id="UP000075320">
    <property type="component" value="Unassembled WGS sequence"/>
</dbReference>